<proteinExistence type="predicted"/>
<organism evidence="1">
    <name type="scientific">marine sediment metagenome</name>
    <dbReference type="NCBI Taxonomy" id="412755"/>
    <lineage>
        <taxon>unclassified sequences</taxon>
        <taxon>metagenomes</taxon>
        <taxon>ecological metagenomes</taxon>
    </lineage>
</organism>
<reference evidence="1" key="1">
    <citation type="journal article" date="2015" name="Nature">
        <title>Complex archaea that bridge the gap between prokaryotes and eukaryotes.</title>
        <authorList>
            <person name="Spang A."/>
            <person name="Saw J.H."/>
            <person name="Jorgensen S.L."/>
            <person name="Zaremba-Niedzwiedzka K."/>
            <person name="Martijn J."/>
            <person name="Lind A.E."/>
            <person name="van Eijk R."/>
            <person name="Schleper C."/>
            <person name="Guy L."/>
            <person name="Ettema T.J."/>
        </authorList>
    </citation>
    <scope>NUCLEOTIDE SEQUENCE</scope>
</reference>
<evidence type="ECO:0000313" key="1">
    <source>
        <dbReference type="EMBL" id="KKM62618.1"/>
    </source>
</evidence>
<dbReference type="EMBL" id="LAZR01011257">
    <property type="protein sequence ID" value="KKM62618.1"/>
    <property type="molecule type" value="Genomic_DNA"/>
</dbReference>
<protein>
    <submittedName>
        <fullName evidence="1">Uncharacterized protein</fullName>
    </submittedName>
</protein>
<sequence>MKIKDFINEGDAQIQVACCCTNTGLSGVYLTNSGQVCREEFGFVEDCCFDEGDIMPNGERYRTLELNTRNWNTIKRLQKALVNYQN</sequence>
<gene>
    <name evidence="1" type="ORF">LCGC14_1519870</name>
</gene>
<dbReference type="AlphaFoldDB" id="A0A0F9IZ53"/>
<comment type="caution">
    <text evidence="1">The sequence shown here is derived from an EMBL/GenBank/DDBJ whole genome shotgun (WGS) entry which is preliminary data.</text>
</comment>
<accession>A0A0F9IZ53</accession>
<name>A0A0F9IZ53_9ZZZZ</name>